<accession>A0A0U2WZE9</accession>
<name>A0A0U2WZE9_9GAMM</name>
<dbReference type="PATRIC" id="fig|1315283.4.peg.1595"/>
<evidence type="ECO:0000313" key="1">
    <source>
        <dbReference type="EMBL" id="ALS33001.1"/>
    </source>
</evidence>
<dbReference type="Proteomes" id="UP000065261">
    <property type="component" value="Chromosome I"/>
</dbReference>
<sequence length="41" mass="4557">MIPQAMASRSLTPSFIKLRISAWFTLLPPVAHSYPTADPMI</sequence>
<organism evidence="1">
    <name type="scientific">Pseudoalteromonas translucida KMM 520</name>
    <dbReference type="NCBI Taxonomy" id="1315283"/>
    <lineage>
        <taxon>Bacteria</taxon>
        <taxon>Pseudomonadati</taxon>
        <taxon>Pseudomonadota</taxon>
        <taxon>Gammaproteobacteria</taxon>
        <taxon>Alteromonadales</taxon>
        <taxon>Pseudoalteromonadaceae</taxon>
        <taxon>Pseudoalteromonas</taxon>
    </lineage>
</organism>
<evidence type="ECO:0000313" key="2">
    <source>
        <dbReference type="Proteomes" id="UP000065261"/>
    </source>
</evidence>
<dbReference type="KEGG" id="ptn:PTRA_a1849"/>
<protein>
    <submittedName>
        <fullName evidence="1">Uncharacterized protein</fullName>
    </submittedName>
</protein>
<dbReference type="AlphaFoldDB" id="A0A0U2WZE9"/>
<dbReference type="EMBL" id="CP011034">
    <property type="protein sequence ID" value="ALS33001.1"/>
    <property type="molecule type" value="Genomic_DNA"/>
</dbReference>
<gene>
    <name evidence="1" type="ORF">PTRA_a1849</name>
</gene>
<proteinExistence type="predicted"/>
<reference evidence="1 2" key="1">
    <citation type="submission" date="2015-03" db="EMBL/GenBank/DDBJ databases">
        <authorList>
            <person name="Murphy D."/>
        </authorList>
    </citation>
    <scope>NUCLEOTIDE SEQUENCE [LARGE SCALE GENOMIC DNA]</scope>
    <source>
        <strain evidence="1 2">KMM 520</strain>
    </source>
</reference>